<feature type="domain" description="Helix-turn-helix" evidence="1">
    <location>
        <begin position="18"/>
        <end position="69"/>
    </location>
</feature>
<protein>
    <submittedName>
        <fullName evidence="2">DNA-binding protein</fullName>
    </submittedName>
</protein>
<comment type="caution">
    <text evidence="2">The sequence shown here is derived from an EMBL/GenBank/DDBJ whole genome shotgun (WGS) entry which is preliminary data.</text>
</comment>
<dbReference type="Proteomes" id="UP000469763">
    <property type="component" value="Unassembled WGS sequence"/>
</dbReference>
<proteinExistence type="predicted"/>
<evidence type="ECO:0000259" key="1">
    <source>
        <dbReference type="Pfam" id="PF12728"/>
    </source>
</evidence>
<dbReference type="RefSeq" id="WP_152349651.1">
    <property type="nucleotide sequence ID" value="NZ_WBSN01000002.1"/>
</dbReference>
<name>A0A7K3TH60_9BIFI</name>
<reference evidence="2 3" key="1">
    <citation type="submission" date="2019-10" db="EMBL/GenBank/DDBJ databases">
        <title>Bifidobacterium from non-human primates.</title>
        <authorList>
            <person name="Modesto M."/>
        </authorList>
    </citation>
    <scope>NUCLEOTIDE SEQUENCE [LARGE SCALE GENOMIC DNA]</scope>
    <source>
        <strain evidence="2 3">TREC</strain>
    </source>
</reference>
<dbReference type="EMBL" id="WHZY01000004">
    <property type="protein sequence ID" value="NEG78049.1"/>
    <property type="molecule type" value="Genomic_DNA"/>
</dbReference>
<dbReference type="Pfam" id="PF12728">
    <property type="entry name" value="HTH_17"/>
    <property type="match status" value="1"/>
</dbReference>
<dbReference type="SUPFAM" id="SSF46955">
    <property type="entry name" value="Putative DNA-binding domain"/>
    <property type="match status" value="1"/>
</dbReference>
<organism evidence="2 3">
    <name type="scientific">Bifidobacterium avesanii</name>
    <dbReference type="NCBI Taxonomy" id="1798157"/>
    <lineage>
        <taxon>Bacteria</taxon>
        <taxon>Bacillati</taxon>
        <taxon>Actinomycetota</taxon>
        <taxon>Actinomycetes</taxon>
        <taxon>Bifidobacteriales</taxon>
        <taxon>Bifidobacteriaceae</taxon>
        <taxon>Bifidobacterium</taxon>
    </lineage>
</organism>
<accession>A0A7K3TH60</accession>
<dbReference type="InterPro" id="IPR009061">
    <property type="entry name" value="DNA-bd_dom_put_sf"/>
</dbReference>
<dbReference type="OrthoDB" id="5524782at2"/>
<dbReference type="GO" id="GO:0003677">
    <property type="term" value="F:DNA binding"/>
    <property type="evidence" value="ECO:0007669"/>
    <property type="project" value="UniProtKB-KW"/>
</dbReference>
<keyword evidence="2" id="KW-0238">DNA-binding</keyword>
<evidence type="ECO:0000313" key="3">
    <source>
        <dbReference type="Proteomes" id="UP000469763"/>
    </source>
</evidence>
<keyword evidence="3" id="KW-1185">Reference proteome</keyword>
<dbReference type="InterPro" id="IPR041657">
    <property type="entry name" value="HTH_17"/>
</dbReference>
<sequence length="75" mass="8113">MGHTNPTKTPASAGASAMLTNAQTAAKLGVTTKYLNNMRYSGRGPAFIRLSKRRVVYKNDVVEAWMRANTIEVGA</sequence>
<evidence type="ECO:0000313" key="2">
    <source>
        <dbReference type="EMBL" id="NEG78049.1"/>
    </source>
</evidence>
<dbReference type="AlphaFoldDB" id="A0A7K3TH60"/>
<gene>
    <name evidence="2" type="ORF">GFD22_03490</name>
</gene>